<feature type="domain" description="Flagellar hook protein FlgE/F/G-like D1" evidence="9">
    <location>
        <begin position="81"/>
        <end position="146"/>
    </location>
</feature>
<name>A0A6J4U609_9SPHN</name>
<evidence type="ECO:0000256" key="5">
    <source>
        <dbReference type="ARBA" id="ARBA00040228"/>
    </source>
</evidence>
<feature type="domain" description="Flagellar basal body rod protein N-terminal" evidence="7">
    <location>
        <begin position="6"/>
        <end position="35"/>
    </location>
</feature>
<evidence type="ECO:0000259" key="7">
    <source>
        <dbReference type="Pfam" id="PF00460"/>
    </source>
</evidence>
<keyword evidence="10" id="KW-0282">Flagellum</keyword>
<dbReference type="PANTHER" id="PTHR30435">
    <property type="entry name" value="FLAGELLAR PROTEIN"/>
    <property type="match status" value="1"/>
</dbReference>
<reference evidence="10" key="1">
    <citation type="submission" date="2020-02" db="EMBL/GenBank/DDBJ databases">
        <authorList>
            <person name="Meier V. D."/>
        </authorList>
    </citation>
    <scope>NUCLEOTIDE SEQUENCE</scope>
    <source>
        <strain evidence="10">AVDCRST_MAG23</strain>
    </source>
</reference>
<feature type="domain" description="Flagellar basal-body/hook protein C-terminal" evidence="8">
    <location>
        <begin position="198"/>
        <end position="242"/>
    </location>
</feature>
<protein>
    <recommendedName>
        <fullName evidence="5 6">Flagellar basal-body rod protein FlgF</fullName>
    </recommendedName>
</protein>
<dbReference type="InterPro" id="IPR053967">
    <property type="entry name" value="LlgE_F_G-like_D1"/>
</dbReference>
<evidence type="ECO:0000256" key="3">
    <source>
        <dbReference type="ARBA" id="ARBA00023143"/>
    </source>
</evidence>
<evidence type="ECO:0000256" key="2">
    <source>
        <dbReference type="ARBA" id="ARBA00009677"/>
    </source>
</evidence>
<dbReference type="InterPro" id="IPR037925">
    <property type="entry name" value="FlgE/F/G-like"/>
</dbReference>
<proteinExistence type="inferred from homology"/>
<accession>A0A6J4U609</accession>
<dbReference type="SUPFAM" id="SSF117143">
    <property type="entry name" value="Flagellar hook protein flgE"/>
    <property type="match status" value="1"/>
</dbReference>
<keyword evidence="3 6" id="KW-0975">Bacterial flagellum</keyword>
<dbReference type="Pfam" id="PF06429">
    <property type="entry name" value="Flg_bbr_C"/>
    <property type="match status" value="1"/>
</dbReference>
<dbReference type="NCBIfam" id="NF009280">
    <property type="entry name" value="PRK12640.1"/>
    <property type="match status" value="1"/>
</dbReference>
<organism evidence="10">
    <name type="scientific">uncultured Sphingosinicella sp</name>
    <dbReference type="NCBI Taxonomy" id="478748"/>
    <lineage>
        <taxon>Bacteria</taxon>
        <taxon>Pseudomonadati</taxon>
        <taxon>Pseudomonadota</taxon>
        <taxon>Alphaproteobacteria</taxon>
        <taxon>Sphingomonadales</taxon>
        <taxon>Sphingosinicellaceae</taxon>
        <taxon>Sphingosinicella</taxon>
        <taxon>environmental samples</taxon>
    </lineage>
</organism>
<comment type="subcellular location">
    <subcellularLocation>
        <location evidence="1 6">Bacterial flagellum basal body</location>
    </subcellularLocation>
</comment>
<dbReference type="NCBIfam" id="TIGR03506">
    <property type="entry name" value="FlgEFG_subfam"/>
    <property type="match status" value="1"/>
</dbReference>
<dbReference type="GO" id="GO:0071978">
    <property type="term" value="P:bacterial-type flagellum-dependent swarming motility"/>
    <property type="evidence" value="ECO:0007669"/>
    <property type="project" value="TreeGrafter"/>
</dbReference>
<dbReference type="Pfam" id="PF22692">
    <property type="entry name" value="LlgE_F_G_D1"/>
    <property type="match status" value="1"/>
</dbReference>
<dbReference type="PANTHER" id="PTHR30435:SF18">
    <property type="entry name" value="FLAGELLAR BASAL-BODY ROD PROTEIN FLGF"/>
    <property type="match status" value="1"/>
</dbReference>
<evidence type="ECO:0000256" key="1">
    <source>
        <dbReference type="ARBA" id="ARBA00004117"/>
    </source>
</evidence>
<keyword evidence="10" id="KW-0969">Cilium</keyword>
<dbReference type="InterPro" id="IPR020013">
    <property type="entry name" value="Flagellar_FlgE/F/G"/>
</dbReference>
<dbReference type="InterPro" id="IPR012836">
    <property type="entry name" value="FlgF"/>
</dbReference>
<evidence type="ECO:0000313" key="10">
    <source>
        <dbReference type="EMBL" id="CAA9539525.1"/>
    </source>
</evidence>
<evidence type="ECO:0000256" key="6">
    <source>
        <dbReference type="RuleBase" id="RU362116"/>
    </source>
</evidence>
<sequence length="247" mass="26004">MDRLAYTSLSALRGAMARQTATANNLANVNTVGFRGEMAAARALWVRGDTHEARAFSSSEVSGADMRPGTINQTGRDLDVAIDGSAFFSVQASDGEEAYTRRGDLQLSDSGVLTTGDGHVVLGEQGPITLPPADKVEIKRDGSIYVVPTGGDSKQPQLVDKLKIASPTGSNIVKGLDGLFRVRDGGALPSDTNPRVIAGSLEGSNVEATKALVDMMDASRAWETQLKLISTARELDGSGADLMRLPE</sequence>
<dbReference type="Pfam" id="PF00460">
    <property type="entry name" value="Flg_bb_rod"/>
    <property type="match status" value="1"/>
</dbReference>
<dbReference type="InterPro" id="IPR010930">
    <property type="entry name" value="Flg_bb/hook_C_dom"/>
</dbReference>
<dbReference type="InterPro" id="IPR001444">
    <property type="entry name" value="Flag_bb_rod_N"/>
</dbReference>
<dbReference type="AlphaFoldDB" id="A0A6J4U609"/>
<evidence type="ECO:0000256" key="4">
    <source>
        <dbReference type="ARBA" id="ARBA00038560"/>
    </source>
</evidence>
<keyword evidence="10" id="KW-0966">Cell projection</keyword>
<gene>
    <name evidence="10" type="ORF">AVDCRST_MAG23-1773</name>
</gene>
<dbReference type="NCBIfam" id="TIGR02490">
    <property type="entry name" value="flgF"/>
    <property type="match status" value="1"/>
</dbReference>
<evidence type="ECO:0000259" key="8">
    <source>
        <dbReference type="Pfam" id="PF06429"/>
    </source>
</evidence>
<comment type="similarity">
    <text evidence="2 6">Belongs to the flagella basal body rod proteins family.</text>
</comment>
<evidence type="ECO:0000259" key="9">
    <source>
        <dbReference type="Pfam" id="PF22692"/>
    </source>
</evidence>
<dbReference type="GO" id="GO:0030694">
    <property type="term" value="C:bacterial-type flagellum basal body, rod"/>
    <property type="evidence" value="ECO:0007669"/>
    <property type="project" value="UniProtKB-UniRule"/>
</dbReference>
<dbReference type="EMBL" id="CADCWD010000064">
    <property type="protein sequence ID" value="CAA9539525.1"/>
    <property type="molecule type" value="Genomic_DNA"/>
</dbReference>
<comment type="subunit">
    <text evidence="4 6">The basal body constitutes a major portion of the flagellar organelle and consists of five rings (E,L,P,S, and M) mounted on a central rod. The rod consists of about 26 subunits of FlgG in the distal portion, and FlgB, FlgC and FlgF are thought to build up the proximal portion of the rod with about 6 subunits each.</text>
</comment>